<accession>A0A0A8XSZ6</accession>
<dbReference type="AlphaFoldDB" id="A0A0A8XSZ6"/>
<reference evidence="1" key="1">
    <citation type="submission" date="2014-09" db="EMBL/GenBank/DDBJ databases">
        <authorList>
            <person name="Magalhaes I.L.F."/>
            <person name="Oliveira U."/>
            <person name="Santos F.R."/>
            <person name="Vidigal T.H.D.A."/>
            <person name="Brescovit A.D."/>
            <person name="Santos A.J."/>
        </authorList>
    </citation>
    <scope>NUCLEOTIDE SEQUENCE</scope>
    <source>
        <tissue evidence="1">Shoot tissue taken approximately 20 cm above the soil surface</tissue>
    </source>
</reference>
<proteinExistence type="predicted"/>
<sequence>MEFSRRQALPKLNLQTSKRDDLSQLQHVCLESLTRQ</sequence>
<protein>
    <submittedName>
        <fullName evidence="1">Uncharacterized protein</fullName>
    </submittedName>
</protein>
<organism evidence="1">
    <name type="scientific">Arundo donax</name>
    <name type="common">Giant reed</name>
    <name type="synonym">Donax arundinaceus</name>
    <dbReference type="NCBI Taxonomy" id="35708"/>
    <lineage>
        <taxon>Eukaryota</taxon>
        <taxon>Viridiplantae</taxon>
        <taxon>Streptophyta</taxon>
        <taxon>Embryophyta</taxon>
        <taxon>Tracheophyta</taxon>
        <taxon>Spermatophyta</taxon>
        <taxon>Magnoliopsida</taxon>
        <taxon>Liliopsida</taxon>
        <taxon>Poales</taxon>
        <taxon>Poaceae</taxon>
        <taxon>PACMAD clade</taxon>
        <taxon>Arundinoideae</taxon>
        <taxon>Arundineae</taxon>
        <taxon>Arundo</taxon>
    </lineage>
</organism>
<name>A0A0A8XSZ6_ARUDO</name>
<reference evidence="1" key="2">
    <citation type="journal article" date="2015" name="Data Brief">
        <title>Shoot transcriptome of the giant reed, Arundo donax.</title>
        <authorList>
            <person name="Barrero R.A."/>
            <person name="Guerrero F.D."/>
            <person name="Moolhuijzen P."/>
            <person name="Goolsby J.A."/>
            <person name="Tidwell J."/>
            <person name="Bellgard S.E."/>
            <person name="Bellgard M.I."/>
        </authorList>
    </citation>
    <scope>NUCLEOTIDE SEQUENCE</scope>
    <source>
        <tissue evidence="1">Shoot tissue taken approximately 20 cm above the soil surface</tissue>
    </source>
</reference>
<dbReference type="EMBL" id="GBRH01283048">
    <property type="protein sequence ID" value="JAD14847.1"/>
    <property type="molecule type" value="Transcribed_RNA"/>
</dbReference>
<evidence type="ECO:0000313" key="1">
    <source>
        <dbReference type="EMBL" id="JAD14847.1"/>
    </source>
</evidence>